<dbReference type="GO" id="GO:0005829">
    <property type="term" value="C:cytosol"/>
    <property type="evidence" value="ECO:0007669"/>
    <property type="project" value="TreeGrafter"/>
</dbReference>
<organism evidence="8 9">
    <name type="scientific">Periophthalmus magnuspinnatus</name>
    <dbReference type="NCBI Taxonomy" id="409849"/>
    <lineage>
        <taxon>Eukaryota</taxon>
        <taxon>Metazoa</taxon>
        <taxon>Chordata</taxon>
        <taxon>Craniata</taxon>
        <taxon>Vertebrata</taxon>
        <taxon>Euteleostomi</taxon>
        <taxon>Actinopterygii</taxon>
        <taxon>Neopterygii</taxon>
        <taxon>Teleostei</taxon>
        <taxon>Neoteleostei</taxon>
        <taxon>Acanthomorphata</taxon>
        <taxon>Gobiaria</taxon>
        <taxon>Gobiiformes</taxon>
        <taxon>Gobioidei</taxon>
        <taxon>Gobiidae</taxon>
        <taxon>Oxudercinae</taxon>
        <taxon>Periophthalmus</taxon>
    </lineage>
</organism>
<evidence type="ECO:0000313" key="8">
    <source>
        <dbReference type="Ensembl" id="ENSPMGP00000028610.1"/>
    </source>
</evidence>
<accession>A0A3B4BJK9</accession>
<proteinExistence type="inferred from homology"/>
<evidence type="ECO:0000256" key="1">
    <source>
        <dbReference type="ARBA" id="ARBA00005854"/>
    </source>
</evidence>
<keyword evidence="5" id="KW-1133">Transmembrane helix</keyword>
<comment type="similarity">
    <text evidence="1 4">Belongs to the D-isomer specific 2-hydroxyacid dehydrogenase family.</text>
</comment>
<sequence length="358" mass="39205">MLMYKRKQNEHFGLPLNLISLLQVMAADKPWALISEVGENGCSEDLAVMLKEHFQIVSLCDLLENPDLHGPKIQVLFMWKFYPEATPALLSLLPSLRVVCSAGTGTDHLNIPYIHSLGVKIANTPHVVSDATADFAMGLLLASARCSLSVAFLFFILFYLDPNAMIIPQTLMGVEVTGSTLGIIGMGEIGYKIAKRSKGFDMKILYHNRNRRSAVDEAAVGATYCENLNDLLKMSDFVMLSLRFTPESIGLIGRRELSLMKPTATLINMSRGLVIDQDALVQALQSGTIQAAALDVTYPEPLPRDHPLLYLPNALITPHMGISSTNTAKKIVQKMVDNALAAVKGLPIPDEVDPQCDM</sequence>
<feature type="domain" description="D-isomer specific 2-hydroxyacid dehydrogenase NAD-binding" evidence="7">
    <location>
        <begin position="169"/>
        <end position="321"/>
    </location>
</feature>
<reference evidence="8" key="1">
    <citation type="submission" date="2025-08" db="UniProtKB">
        <authorList>
            <consortium name="Ensembl"/>
        </authorList>
    </citation>
    <scope>IDENTIFICATION</scope>
</reference>
<dbReference type="PANTHER" id="PTHR10996">
    <property type="entry name" value="2-HYDROXYACID DEHYDROGENASE-RELATED"/>
    <property type="match status" value="1"/>
</dbReference>
<dbReference type="STRING" id="409849.ENSPMGP00000028610"/>
<evidence type="ECO:0000256" key="3">
    <source>
        <dbReference type="ARBA" id="ARBA00073306"/>
    </source>
</evidence>
<dbReference type="InterPro" id="IPR006140">
    <property type="entry name" value="D-isomer_DH_NAD-bd"/>
</dbReference>
<evidence type="ECO:0000259" key="7">
    <source>
        <dbReference type="Pfam" id="PF02826"/>
    </source>
</evidence>
<dbReference type="GO" id="GO:0016618">
    <property type="term" value="F:hydroxypyruvate reductase [NAD(P)H] activity"/>
    <property type="evidence" value="ECO:0007669"/>
    <property type="project" value="TreeGrafter"/>
</dbReference>
<evidence type="ECO:0000256" key="2">
    <source>
        <dbReference type="ARBA" id="ARBA00023002"/>
    </source>
</evidence>
<dbReference type="InterPro" id="IPR036291">
    <property type="entry name" value="NAD(P)-bd_dom_sf"/>
</dbReference>
<dbReference type="SUPFAM" id="SSF51735">
    <property type="entry name" value="NAD(P)-binding Rossmann-fold domains"/>
    <property type="match status" value="1"/>
</dbReference>
<dbReference type="PANTHER" id="PTHR10996:SF257">
    <property type="entry name" value="GLYOXYLATE REDUCTASE 1"/>
    <property type="match status" value="1"/>
</dbReference>
<dbReference type="Pfam" id="PF00389">
    <property type="entry name" value="2-Hacid_dh"/>
    <property type="match status" value="1"/>
</dbReference>
<protein>
    <recommendedName>
        <fullName evidence="3">Glyoxylate reductase/hydroxypyruvate reductase</fullName>
    </recommendedName>
</protein>
<evidence type="ECO:0000313" key="9">
    <source>
        <dbReference type="Proteomes" id="UP000261520"/>
    </source>
</evidence>
<keyword evidence="5" id="KW-0812">Transmembrane</keyword>
<keyword evidence="2 4" id="KW-0560">Oxidoreductase</keyword>
<dbReference type="Gene3D" id="3.40.50.720">
    <property type="entry name" value="NAD(P)-binding Rossmann-like Domain"/>
    <property type="match status" value="2"/>
</dbReference>
<feature type="transmembrane region" description="Helical" evidence="5">
    <location>
        <begin position="135"/>
        <end position="160"/>
    </location>
</feature>
<dbReference type="SUPFAM" id="SSF52283">
    <property type="entry name" value="Formate/glycerate dehydrogenase catalytic domain-like"/>
    <property type="match status" value="1"/>
</dbReference>
<dbReference type="Pfam" id="PF02826">
    <property type="entry name" value="2-Hacid_dh_C"/>
    <property type="match status" value="1"/>
</dbReference>
<dbReference type="GO" id="GO:0030267">
    <property type="term" value="F:glyoxylate reductase (NADPH) activity"/>
    <property type="evidence" value="ECO:0007669"/>
    <property type="project" value="TreeGrafter"/>
</dbReference>
<dbReference type="FunFam" id="3.40.50.720:FF:000026">
    <property type="entry name" value="Glyoxylate/hydroxypyruvate reductase B"/>
    <property type="match status" value="1"/>
</dbReference>
<keyword evidence="9" id="KW-1185">Reference proteome</keyword>
<dbReference type="Ensembl" id="ENSPMGT00000030460.1">
    <property type="protein sequence ID" value="ENSPMGP00000028610.1"/>
    <property type="gene ID" value="ENSPMGG00000023035.1"/>
</dbReference>
<evidence type="ECO:0000256" key="4">
    <source>
        <dbReference type="RuleBase" id="RU003719"/>
    </source>
</evidence>
<evidence type="ECO:0000259" key="6">
    <source>
        <dbReference type="Pfam" id="PF00389"/>
    </source>
</evidence>
<dbReference type="GO" id="GO:0051287">
    <property type="term" value="F:NAD binding"/>
    <property type="evidence" value="ECO:0007669"/>
    <property type="project" value="InterPro"/>
</dbReference>
<dbReference type="Proteomes" id="UP000261520">
    <property type="component" value="Unplaced"/>
</dbReference>
<dbReference type="InterPro" id="IPR050223">
    <property type="entry name" value="D-isomer_2-hydroxyacid_DH"/>
</dbReference>
<dbReference type="InterPro" id="IPR006139">
    <property type="entry name" value="D-isomer_2_OHA_DH_cat_dom"/>
</dbReference>
<reference evidence="8" key="2">
    <citation type="submission" date="2025-09" db="UniProtKB">
        <authorList>
            <consortium name="Ensembl"/>
        </authorList>
    </citation>
    <scope>IDENTIFICATION</scope>
</reference>
<name>A0A3B4BJK9_9GOBI</name>
<dbReference type="AlphaFoldDB" id="A0A3B4BJK9"/>
<keyword evidence="5" id="KW-0472">Membrane</keyword>
<evidence type="ECO:0000256" key="5">
    <source>
        <dbReference type="SAM" id="Phobius"/>
    </source>
</evidence>
<feature type="domain" description="D-isomer specific 2-hydroxyacid dehydrogenase catalytic" evidence="6">
    <location>
        <begin position="72"/>
        <end position="352"/>
    </location>
</feature>